<organism evidence="1 2">
    <name type="scientific">Achromobacter phage Motura</name>
    <dbReference type="NCBI Taxonomy" id="2591403"/>
    <lineage>
        <taxon>Viruses</taxon>
        <taxon>Duplodnaviria</taxon>
        <taxon>Heunggongvirae</taxon>
        <taxon>Uroviricota</taxon>
        <taxon>Caudoviricetes</taxon>
        <taxon>Moturavirus</taxon>
        <taxon>Moturavirus motura</taxon>
    </lineage>
</organism>
<evidence type="ECO:0000313" key="2">
    <source>
        <dbReference type="Proteomes" id="UP000320799"/>
    </source>
</evidence>
<sequence length="145" mass="15640">MTYLATELAITAAISANLANRERLKGTSSIMMDQSSPATLRDFYVASISIGRRAGTTSWAVNRVKTGTAIAIVSNPGLAEVYKEQGAKEVYSDHFVRQGGLSGKQLPEYIILDPASYWPTQSLTELYSALAPLVLGTDRVIVNLS</sequence>
<dbReference type="GeneID" id="56136157"/>
<dbReference type="Proteomes" id="UP000320799">
    <property type="component" value="Segment"/>
</dbReference>
<protein>
    <submittedName>
        <fullName evidence="1">Uncharacterized protein</fullName>
    </submittedName>
</protein>
<evidence type="ECO:0000313" key="1">
    <source>
        <dbReference type="EMBL" id="QDH83721.1"/>
    </source>
</evidence>
<accession>A0A514CTB1</accession>
<reference evidence="1 2" key="1">
    <citation type="submission" date="2019-06" db="EMBL/GenBank/DDBJ databases">
        <authorList>
            <person name="Kincaid V.D."/>
            <person name="Fuller A."/>
            <person name="Hodges K."/>
            <person name="Bansal M."/>
            <person name="Essig J."/>
            <person name="Johnson A."/>
        </authorList>
    </citation>
    <scope>NUCLEOTIDE SEQUENCE [LARGE SCALE GENOMIC DNA]</scope>
</reference>
<dbReference type="EMBL" id="MN094788">
    <property type="protein sequence ID" value="QDH83721.1"/>
    <property type="molecule type" value="Genomic_DNA"/>
</dbReference>
<dbReference type="RefSeq" id="YP_009903881.1">
    <property type="nucleotide sequence ID" value="NC_049849.1"/>
</dbReference>
<proteinExistence type="predicted"/>
<keyword evidence="2" id="KW-1185">Reference proteome</keyword>
<name>A0A514CTB1_9CAUD</name>
<dbReference type="KEGG" id="vg:56136157"/>